<name>A0A1B7NLR1_9EURO</name>
<dbReference type="PROSITE" id="PS00108">
    <property type="entry name" value="PROTEIN_KINASE_ST"/>
    <property type="match status" value="1"/>
</dbReference>
<comment type="caution">
    <text evidence="16">The sequence shown here is derived from an EMBL/GenBank/DDBJ whole genome shotgun (WGS) entry which is preliminary data.</text>
</comment>
<evidence type="ECO:0000256" key="12">
    <source>
        <dbReference type="PROSITE-ProRule" id="PRU10141"/>
    </source>
</evidence>
<keyword evidence="17" id="KW-1185">Reference proteome</keyword>
<sequence>MSSWLSKLQGQPGSYDKKSQYRFGRTLGAGTYGIVREADCPTGKVAVKIILKKNVKGNEQMVYDELDMLQRLHHPNIVRFRDWFESRDKYYIVTQLATGGELFDRICEYGKFTEKDASQTIKQVLDAVNYLHERNVVHRDLKPENLLYLTPAADSPLVLADFGIAKMLDDPKEVLTTMAGSFGYAAPEVMLKQGHGKAVDMWSMGVITYTLLCGYSPFRSESLQDLIDECRNGRIVFHERYWRDVSKDAKDFILTLLEPNPSKRATSEQALSHPWLKGESASDHNLLPELKAYMAKARLKRGIEIIKLANRIEALRMQEEDEEDIPSTVAVPAESAAAIAAGGEDAASTTEQSKKQSEGGGGGAAAAAAAAVGVDAAAAAGTQGPPAEGTKKKNRLARGQIFRQVVLAKVREMKEEERKEQIEREAKVKAGFI</sequence>
<dbReference type="Gene3D" id="1.10.510.10">
    <property type="entry name" value="Transferase(Phosphotransferase) domain 1"/>
    <property type="match status" value="1"/>
</dbReference>
<keyword evidence="4" id="KW-0597">Phosphoprotein</keyword>
<comment type="similarity">
    <text evidence="1">Belongs to the protein kinase superfamily. CAMK Ser/Thr protein kinase family. CaMK subfamily.</text>
</comment>
<evidence type="ECO:0000313" key="16">
    <source>
        <dbReference type="EMBL" id="OAX77744.1"/>
    </source>
</evidence>
<feature type="compositionally biased region" description="Low complexity" evidence="14">
    <location>
        <begin position="340"/>
        <end position="349"/>
    </location>
</feature>
<accession>A0A1B7NLR1</accession>
<dbReference type="EC" id="2.7.11.17" evidence="2"/>
<keyword evidence="6 12" id="KW-0547">Nucleotide-binding</keyword>
<dbReference type="OrthoDB" id="40902at2759"/>
<dbReference type="Pfam" id="PF00069">
    <property type="entry name" value="Pkinase"/>
    <property type="match status" value="1"/>
</dbReference>
<dbReference type="InterPro" id="IPR000719">
    <property type="entry name" value="Prot_kinase_dom"/>
</dbReference>
<dbReference type="AlphaFoldDB" id="A0A1B7NLR1"/>
<protein>
    <recommendedName>
        <fullName evidence="2">calcium/calmodulin-dependent protein kinase</fullName>
        <ecNumber evidence="2">2.7.11.17</ecNumber>
    </recommendedName>
</protein>
<keyword evidence="8 12" id="KW-0067">ATP-binding</keyword>
<dbReference type="InterPro" id="IPR008271">
    <property type="entry name" value="Ser/Thr_kinase_AS"/>
</dbReference>
<dbReference type="PROSITE" id="PS50011">
    <property type="entry name" value="PROTEIN_KINASE_DOM"/>
    <property type="match status" value="1"/>
</dbReference>
<dbReference type="FunFam" id="3.30.200.20:FF:000278">
    <property type="entry name" value="Calcium/calmodulin-dependent protein kinase II"/>
    <property type="match status" value="1"/>
</dbReference>
<dbReference type="Gene3D" id="3.30.200.20">
    <property type="entry name" value="Phosphorylase Kinase, domain 1"/>
    <property type="match status" value="1"/>
</dbReference>
<evidence type="ECO:0000256" key="14">
    <source>
        <dbReference type="SAM" id="MobiDB-lite"/>
    </source>
</evidence>
<evidence type="ECO:0000313" key="17">
    <source>
        <dbReference type="Proteomes" id="UP000091918"/>
    </source>
</evidence>
<proteinExistence type="inferred from homology"/>
<comment type="catalytic activity">
    <reaction evidence="10">
        <text>L-threonyl-[protein] + ATP = O-phospho-L-threonyl-[protein] + ADP + H(+)</text>
        <dbReference type="Rhea" id="RHEA:46608"/>
        <dbReference type="Rhea" id="RHEA-COMP:11060"/>
        <dbReference type="Rhea" id="RHEA-COMP:11605"/>
        <dbReference type="ChEBI" id="CHEBI:15378"/>
        <dbReference type="ChEBI" id="CHEBI:30013"/>
        <dbReference type="ChEBI" id="CHEBI:30616"/>
        <dbReference type="ChEBI" id="CHEBI:61977"/>
        <dbReference type="ChEBI" id="CHEBI:456216"/>
        <dbReference type="EC" id="2.7.11.17"/>
    </reaction>
</comment>
<evidence type="ECO:0000256" key="1">
    <source>
        <dbReference type="ARBA" id="ARBA00005354"/>
    </source>
</evidence>
<evidence type="ECO:0000256" key="8">
    <source>
        <dbReference type="ARBA" id="ARBA00022840"/>
    </source>
</evidence>
<dbReference type="EMBL" id="LGUA01002109">
    <property type="protein sequence ID" value="OAX77744.1"/>
    <property type="molecule type" value="Genomic_DNA"/>
</dbReference>
<dbReference type="SUPFAM" id="SSF56112">
    <property type="entry name" value="Protein kinase-like (PK-like)"/>
    <property type="match status" value="1"/>
</dbReference>
<dbReference type="Proteomes" id="UP000091918">
    <property type="component" value="Unassembled WGS sequence"/>
</dbReference>
<keyword evidence="5" id="KW-0808">Transferase</keyword>
<dbReference type="CDD" id="cd05117">
    <property type="entry name" value="STKc_CAMK"/>
    <property type="match status" value="1"/>
</dbReference>
<dbReference type="FunFam" id="1.10.510.10:FF:000449">
    <property type="entry name" value="Calcium/calmodulin-dependent protein kinase"/>
    <property type="match status" value="1"/>
</dbReference>
<evidence type="ECO:0000256" key="13">
    <source>
        <dbReference type="RuleBase" id="RU000304"/>
    </source>
</evidence>
<evidence type="ECO:0000256" key="5">
    <source>
        <dbReference type="ARBA" id="ARBA00022679"/>
    </source>
</evidence>
<evidence type="ECO:0000256" key="11">
    <source>
        <dbReference type="ARBA" id="ARBA00047430"/>
    </source>
</evidence>
<evidence type="ECO:0000256" key="7">
    <source>
        <dbReference type="ARBA" id="ARBA00022777"/>
    </source>
</evidence>
<dbReference type="PROSITE" id="PS00107">
    <property type="entry name" value="PROTEIN_KINASE_ATP"/>
    <property type="match status" value="1"/>
</dbReference>
<evidence type="ECO:0000256" key="6">
    <source>
        <dbReference type="ARBA" id="ARBA00022741"/>
    </source>
</evidence>
<evidence type="ECO:0000259" key="15">
    <source>
        <dbReference type="PROSITE" id="PS50011"/>
    </source>
</evidence>
<dbReference type="GO" id="GO:0005516">
    <property type="term" value="F:calmodulin binding"/>
    <property type="evidence" value="ECO:0007669"/>
    <property type="project" value="UniProtKB-KW"/>
</dbReference>
<feature type="binding site" evidence="12">
    <location>
        <position position="52"/>
    </location>
    <ligand>
        <name>ATP</name>
        <dbReference type="ChEBI" id="CHEBI:30616"/>
    </ligand>
</feature>
<keyword evidence="7 16" id="KW-0418">Kinase</keyword>
<dbReference type="GO" id="GO:0004683">
    <property type="term" value="F:calcium/calmodulin-dependent protein kinase activity"/>
    <property type="evidence" value="ECO:0007669"/>
    <property type="project" value="UniProtKB-EC"/>
</dbReference>
<gene>
    <name evidence="16" type="ORF">ACJ72_07953</name>
</gene>
<evidence type="ECO:0000256" key="4">
    <source>
        <dbReference type="ARBA" id="ARBA00022553"/>
    </source>
</evidence>
<dbReference type="STRING" id="1658172.A0A1B7NLR1"/>
<evidence type="ECO:0000256" key="3">
    <source>
        <dbReference type="ARBA" id="ARBA00022527"/>
    </source>
</evidence>
<feature type="region of interest" description="Disordered" evidence="14">
    <location>
        <begin position="414"/>
        <end position="433"/>
    </location>
</feature>
<dbReference type="GO" id="GO:0005524">
    <property type="term" value="F:ATP binding"/>
    <property type="evidence" value="ECO:0007669"/>
    <property type="project" value="UniProtKB-UniRule"/>
</dbReference>
<keyword evidence="9" id="KW-0112">Calmodulin-binding</keyword>
<dbReference type="InterPro" id="IPR017441">
    <property type="entry name" value="Protein_kinase_ATP_BS"/>
</dbReference>
<reference evidence="16 17" key="1">
    <citation type="submission" date="2015-07" db="EMBL/GenBank/DDBJ databases">
        <title>Emmonsia species relationships and genome sequence.</title>
        <authorList>
            <person name="Cuomo C.A."/>
            <person name="Schwartz I.S."/>
            <person name="Kenyon C."/>
            <person name="de Hoog G.S."/>
            <person name="Govender N.P."/>
            <person name="Botha A."/>
            <person name="Moreno L."/>
            <person name="de Vries M."/>
            <person name="Munoz J.F."/>
            <person name="Stielow J.B."/>
        </authorList>
    </citation>
    <scope>NUCLEOTIDE SEQUENCE [LARGE SCALE GENOMIC DNA]</scope>
    <source>
        <strain evidence="16 17">CBS 136260</strain>
    </source>
</reference>
<dbReference type="InterPro" id="IPR011009">
    <property type="entry name" value="Kinase-like_dom_sf"/>
</dbReference>
<keyword evidence="3 13" id="KW-0723">Serine/threonine-protein kinase</keyword>
<organism evidence="16 17">
    <name type="scientific">Emergomyces africanus</name>
    <dbReference type="NCBI Taxonomy" id="1955775"/>
    <lineage>
        <taxon>Eukaryota</taxon>
        <taxon>Fungi</taxon>
        <taxon>Dikarya</taxon>
        <taxon>Ascomycota</taxon>
        <taxon>Pezizomycotina</taxon>
        <taxon>Eurotiomycetes</taxon>
        <taxon>Eurotiomycetidae</taxon>
        <taxon>Onygenales</taxon>
        <taxon>Ajellomycetaceae</taxon>
        <taxon>Emergomyces</taxon>
    </lineage>
</organism>
<dbReference type="SMART" id="SM00220">
    <property type="entry name" value="S_TKc"/>
    <property type="match status" value="1"/>
</dbReference>
<evidence type="ECO:0000256" key="10">
    <source>
        <dbReference type="ARBA" id="ARBA00047307"/>
    </source>
</evidence>
<comment type="catalytic activity">
    <reaction evidence="11">
        <text>L-seryl-[protein] + ATP = O-phospho-L-seryl-[protein] + ADP + H(+)</text>
        <dbReference type="Rhea" id="RHEA:17989"/>
        <dbReference type="Rhea" id="RHEA-COMP:9863"/>
        <dbReference type="Rhea" id="RHEA-COMP:11604"/>
        <dbReference type="ChEBI" id="CHEBI:15378"/>
        <dbReference type="ChEBI" id="CHEBI:29999"/>
        <dbReference type="ChEBI" id="CHEBI:30616"/>
        <dbReference type="ChEBI" id="CHEBI:83421"/>
        <dbReference type="ChEBI" id="CHEBI:456216"/>
        <dbReference type="EC" id="2.7.11.17"/>
    </reaction>
</comment>
<evidence type="ECO:0000256" key="9">
    <source>
        <dbReference type="ARBA" id="ARBA00022860"/>
    </source>
</evidence>
<dbReference type="PANTHER" id="PTHR24347">
    <property type="entry name" value="SERINE/THREONINE-PROTEIN KINASE"/>
    <property type="match status" value="1"/>
</dbReference>
<feature type="region of interest" description="Disordered" evidence="14">
    <location>
        <begin position="340"/>
        <end position="363"/>
    </location>
</feature>
<feature type="domain" description="Protein kinase" evidence="15">
    <location>
        <begin position="21"/>
        <end position="276"/>
    </location>
</feature>
<evidence type="ECO:0000256" key="2">
    <source>
        <dbReference type="ARBA" id="ARBA00012434"/>
    </source>
</evidence>